<name>A0ABY4CSX9_9BACT</name>
<keyword evidence="3" id="KW-1185">Reference proteome</keyword>
<protein>
    <recommendedName>
        <fullName evidence="4">Periplasmic heavy metal sensor</fullName>
    </recommendedName>
</protein>
<feature type="signal peptide" evidence="1">
    <location>
        <begin position="1"/>
        <end position="21"/>
    </location>
</feature>
<gene>
    <name evidence="2" type="ORF">MTX78_13590</name>
</gene>
<dbReference type="EMBL" id="CP094669">
    <property type="protein sequence ID" value="UOG73157.1"/>
    <property type="molecule type" value="Genomic_DNA"/>
</dbReference>
<accession>A0ABY4CSX9</accession>
<evidence type="ECO:0000313" key="2">
    <source>
        <dbReference type="EMBL" id="UOG73157.1"/>
    </source>
</evidence>
<evidence type="ECO:0000313" key="3">
    <source>
        <dbReference type="Proteomes" id="UP000831113"/>
    </source>
</evidence>
<evidence type="ECO:0000256" key="1">
    <source>
        <dbReference type="SAM" id="SignalP"/>
    </source>
</evidence>
<keyword evidence="1" id="KW-0732">Signal</keyword>
<organism evidence="2 3">
    <name type="scientific">Hymenobacter tibetensis</name>
    <dbReference type="NCBI Taxonomy" id="497967"/>
    <lineage>
        <taxon>Bacteria</taxon>
        <taxon>Pseudomonadati</taxon>
        <taxon>Bacteroidota</taxon>
        <taxon>Cytophagia</taxon>
        <taxon>Cytophagales</taxon>
        <taxon>Hymenobacteraceae</taxon>
        <taxon>Hymenobacter</taxon>
    </lineage>
</organism>
<evidence type="ECO:0008006" key="4">
    <source>
        <dbReference type="Google" id="ProtNLM"/>
    </source>
</evidence>
<reference evidence="2 3" key="1">
    <citation type="submission" date="2022-03" db="EMBL/GenBank/DDBJ databases">
        <title>Hymenobactersp. isolated from the air.</title>
        <authorList>
            <person name="Won M."/>
            <person name="Kwon S.-W."/>
        </authorList>
    </citation>
    <scope>NUCLEOTIDE SEQUENCE [LARGE SCALE GENOMIC DNA]</scope>
    <source>
        <strain evidence="2 3">KACC 21982</strain>
    </source>
</reference>
<proteinExistence type="predicted"/>
<feature type="chain" id="PRO_5046407208" description="Periplasmic heavy metal sensor" evidence="1">
    <location>
        <begin position="22"/>
        <end position="159"/>
    </location>
</feature>
<dbReference type="Proteomes" id="UP000831113">
    <property type="component" value="Chromosome"/>
</dbReference>
<dbReference type="RefSeq" id="WP_243795102.1">
    <property type="nucleotide sequence ID" value="NZ_CP094669.1"/>
</dbReference>
<sequence length="159" mass="18199">MKFLFCSLLMFSLLAVTPVVAQPSPGGRQGRMSQLENAKIAYITEKVSLTQDQAQRFWPVYNEFSSKRRDLNHRMRELRTSDQDALSDDQIKDNLTQALAMRQQEVNLEKEYFNKFQKVLSIRQVGKLFQAERQFTKEVLKRVTDRRGGPPSAGAGAAD</sequence>